<comment type="caution">
    <text evidence="11">The sequence shown here is derived from an EMBL/GenBank/DDBJ whole genome shotgun (WGS) entry which is preliminary data.</text>
</comment>
<dbReference type="CDD" id="cd18787">
    <property type="entry name" value="SF2_C_DEAD"/>
    <property type="match status" value="1"/>
</dbReference>
<evidence type="ECO:0000259" key="8">
    <source>
        <dbReference type="PROSITE" id="PS51192"/>
    </source>
</evidence>
<protein>
    <recommendedName>
        <fullName evidence="1">RNA helicase</fullName>
        <ecNumber evidence="1">3.6.4.13</ecNumber>
    </recommendedName>
</protein>
<feature type="compositionally biased region" description="Basic and acidic residues" evidence="7">
    <location>
        <begin position="943"/>
        <end position="958"/>
    </location>
</feature>
<name>A0A8X6KHH0_TRICU</name>
<dbReference type="PROSITE" id="PS51194">
    <property type="entry name" value="HELICASE_CTER"/>
    <property type="match status" value="1"/>
</dbReference>
<evidence type="ECO:0000256" key="6">
    <source>
        <dbReference type="PROSITE-ProRule" id="PRU00552"/>
    </source>
</evidence>
<dbReference type="PANTHER" id="PTHR47959">
    <property type="entry name" value="ATP-DEPENDENT RNA HELICASE RHLE-RELATED"/>
    <property type="match status" value="1"/>
</dbReference>
<dbReference type="SUPFAM" id="SSF52540">
    <property type="entry name" value="P-loop containing nucleoside triphosphate hydrolases"/>
    <property type="match status" value="1"/>
</dbReference>
<feature type="domain" description="DEAD-box RNA helicase Q" evidence="10">
    <location>
        <begin position="24"/>
        <end position="52"/>
    </location>
</feature>
<dbReference type="EMBL" id="BMAO01021635">
    <property type="protein sequence ID" value="GFQ76235.1"/>
    <property type="molecule type" value="Genomic_DNA"/>
</dbReference>
<dbReference type="Pfam" id="PF00270">
    <property type="entry name" value="DEAD"/>
    <property type="match status" value="1"/>
</dbReference>
<reference evidence="11" key="1">
    <citation type="submission" date="2020-07" db="EMBL/GenBank/DDBJ databases">
        <title>Multicomponent nature underlies the extraordinary mechanical properties of spider dragline silk.</title>
        <authorList>
            <person name="Kono N."/>
            <person name="Nakamura H."/>
            <person name="Mori M."/>
            <person name="Yoshida Y."/>
            <person name="Ohtoshi R."/>
            <person name="Malay A.D."/>
            <person name="Moran D.A.P."/>
            <person name="Tomita M."/>
            <person name="Numata K."/>
            <person name="Arakawa K."/>
        </authorList>
    </citation>
    <scope>NUCLEOTIDE SEQUENCE</scope>
</reference>
<dbReference type="InterPro" id="IPR014001">
    <property type="entry name" value="Helicase_ATP-bd"/>
</dbReference>
<dbReference type="InterPro" id="IPR027417">
    <property type="entry name" value="P-loop_NTPase"/>
</dbReference>
<dbReference type="InterPro" id="IPR011545">
    <property type="entry name" value="DEAD/DEAH_box_helicase_dom"/>
</dbReference>
<keyword evidence="2" id="KW-0547">Nucleotide-binding</keyword>
<dbReference type="GO" id="GO:0003676">
    <property type="term" value="F:nucleic acid binding"/>
    <property type="evidence" value="ECO:0007669"/>
    <property type="project" value="InterPro"/>
</dbReference>
<dbReference type="Proteomes" id="UP000887116">
    <property type="component" value="Unassembled WGS sequence"/>
</dbReference>
<dbReference type="SMART" id="SM00487">
    <property type="entry name" value="DEXDc"/>
    <property type="match status" value="1"/>
</dbReference>
<dbReference type="Pfam" id="PF00271">
    <property type="entry name" value="Helicase_C"/>
    <property type="match status" value="1"/>
</dbReference>
<feature type="compositionally biased region" description="Polar residues" evidence="7">
    <location>
        <begin position="1247"/>
        <end position="1262"/>
    </location>
</feature>
<feature type="region of interest" description="Disordered" evidence="7">
    <location>
        <begin position="1238"/>
        <end position="1285"/>
    </location>
</feature>
<dbReference type="GO" id="GO:0003724">
    <property type="term" value="F:RNA helicase activity"/>
    <property type="evidence" value="ECO:0007669"/>
    <property type="project" value="UniProtKB-EC"/>
</dbReference>
<keyword evidence="12" id="KW-1185">Reference proteome</keyword>
<dbReference type="InterPro" id="IPR050079">
    <property type="entry name" value="DEAD_box_RNA_helicase"/>
</dbReference>
<accession>A0A8X6KHH0</accession>
<evidence type="ECO:0000259" key="9">
    <source>
        <dbReference type="PROSITE" id="PS51194"/>
    </source>
</evidence>
<feature type="compositionally biased region" description="Low complexity" evidence="7">
    <location>
        <begin position="425"/>
        <end position="434"/>
    </location>
</feature>
<dbReference type="SMART" id="SM00490">
    <property type="entry name" value="HELICc"/>
    <property type="match status" value="1"/>
</dbReference>
<dbReference type="InterPro" id="IPR001650">
    <property type="entry name" value="Helicase_C-like"/>
</dbReference>
<dbReference type="GO" id="GO:0005829">
    <property type="term" value="C:cytosol"/>
    <property type="evidence" value="ECO:0007669"/>
    <property type="project" value="TreeGrafter"/>
</dbReference>
<dbReference type="Gene3D" id="3.40.50.300">
    <property type="entry name" value="P-loop containing nucleotide triphosphate hydrolases"/>
    <property type="match status" value="2"/>
</dbReference>
<evidence type="ECO:0000256" key="7">
    <source>
        <dbReference type="SAM" id="MobiDB-lite"/>
    </source>
</evidence>
<feature type="region of interest" description="Disordered" evidence="7">
    <location>
        <begin position="839"/>
        <end position="896"/>
    </location>
</feature>
<feature type="short sequence motif" description="Q motif" evidence="6">
    <location>
        <begin position="24"/>
        <end position="52"/>
    </location>
</feature>
<dbReference type="PROSITE" id="PS51192">
    <property type="entry name" value="HELICASE_ATP_BIND_1"/>
    <property type="match status" value="1"/>
</dbReference>
<evidence type="ECO:0000313" key="11">
    <source>
        <dbReference type="EMBL" id="GFQ76235.1"/>
    </source>
</evidence>
<feature type="compositionally biased region" description="Polar residues" evidence="7">
    <location>
        <begin position="1270"/>
        <end position="1285"/>
    </location>
</feature>
<dbReference type="PROSITE" id="PS51195">
    <property type="entry name" value="Q_MOTIF"/>
    <property type="match status" value="1"/>
</dbReference>
<evidence type="ECO:0000313" key="12">
    <source>
        <dbReference type="Proteomes" id="UP000887116"/>
    </source>
</evidence>
<proteinExistence type="predicted"/>
<organism evidence="11 12">
    <name type="scientific">Trichonephila clavata</name>
    <name type="common">Joro spider</name>
    <name type="synonym">Nephila clavata</name>
    <dbReference type="NCBI Taxonomy" id="2740835"/>
    <lineage>
        <taxon>Eukaryota</taxon>
        <taxon>Metazoa</taxon>
        <taxon>Ecdysozoa</taxon>
        <taxon>Arthropoda</taxon>
        <taxon>Chelicerata</taxon>
        <taxon>Arachnida</taxon>
        <taxon>Araneae</taxon>
        <taxon>Araneomorphae</taxon>
        <taxon>Entelegynae</taxon>
        <taxon>Araneoidea</taxon>
        <taxon>Nephilidae</taxon>
        <taxon>Trichonephila</taxon>
    </lineage>
</organism>
<evidence type="ECO:0000256" key="3">
    <source>
        <dbReference type="ARBA" id="ARBA00022801"/>
    </source>
</evidence>
<feature type="region of interest" description="Disordered" evidence="7">
    <location>
        <begin position="621"/>
        <end position="640"/>
    </location>
</feature>
<dbReference type="InterPro" id="IPR014014">
    <property type="entry name" value="RNA_helicase_DEAD_Q_motif"/>
</dbReference>
<evidence type="ECO:0000256" key="4">
    <source>
        <dbReference type="ARBA" id="ARBA00022806"/>
    </source>
</evidence>
<feature type="compositionally biased region" description="Low complexity" evidence="7">
    <location>
        <begin position="847"/>
        <end position="857"/>
    </location>
</feature>
<feature type="compositionally biased region" description="Acidic residues" evidence="7">
    <location>
        <begin position="1044"/>
        <end position="1056"/>
    </location>
</feature>
<keyword evidence="4 11" id="KW-0347">Helicase</keyword>
<keyword evidence="3" id="KW-0378">Hydrolase</keyword>
<evidence type="ECO:0000256" key="1">
    <source>
        <dbReference type="ARBA" id="ARBA00012552"/>
    </source>
</evidence>
<feature type="region of interest" description="Disordered" evidence="7">
    <location>
        <begin position="1348"/>
        <end position="1372"/>
    </location>
</feature>
<dbReference type="EC" id="3.6.4.13" evidence="1"/>
<feature type="region of interest" description="Disordered" evidence="7">
    <location>
        <begin position="657"/>
        <end position="676"/>
    </location>
</feature>
<feature type="region of interest" description="Disordered" evidence="7">
    <location>
        <begin position="425"/>
        <end position="447"/>
    </location>
</feature>
<gene>
    <name evidence="11" type="primary">ddx20</name>
    <name evidence="11" type="ORF">TNCT_297101</name>
</gene>
<dbReference type="GO" id="GO:0016787">
    <property type="term" value="F:hydrolase activity"/>
    <property type="evidence" value="ECO:0007669"/>
    <property type="project" value="UniProtKB-KW"/>
</dbReference>
<evidence type="ECO:0000256" key="5">
    <source>
        <dbReference type="ARBA" id="ARBA00022840"/>
    </source>
</evidence>
<feature type="compositionally biased region" description="Polar residues" evidence="7">
    <location>
        <begin position="1195"/>
        <end position="1207"/>
    </location>
</feature>
<feature type="region of interest" description="Disordered" evidence="7">
    <location>
        <begin position="1018"/>
        <end position="1121"/>
    </location>
</feature>
<feature type="region of interest" description="Disordered" evidence="7">
    <location>
        <begin position="935"/>
        <end position="962"/>
    </location>
</feature>
<feature type="domain" description="Helicase C-terminal" evidence="9">
    <location>
        <begin position="259"/>
        <end position="407"/>
    </location>
</feature>
<evidence type="ECO:0000256" key="2">
    <source>
        <dbReference type="ARBA" id="ARBA00022741"/>
    </source>
</evidence>
<keyword evidence="5" id="KW-0067">ATP-binding</keyword>
<evidence type="ECO:0000259" key="10">
    <source>
        <dbReference type="PROSITE" id="PS51195"/>
    </source>
</evidence>
<feature type="region of interest" description="Disordered" evidence="7">
    <location>
        <begin position="1186"/>
        <end position="1223"/>
    </location>
</feature>
<dbReference type="PANTHER" id="PTHR47959:SF1">
    <property type="entry name" value="ATP-DEPENDENT RNA HELICASE DBPA"/>
    <property type="match status" value="1"/>
</dbReference>
<dbReference type="GO" id="GO:0005524">
    <property type="term" value="F:ATP binding"/>
    <property type="evidence" value="ECO:0007669"/>
    <property type="project" value="UniProtKB-KW"/>
</dbReference>
<feature type="domain" description="Helicase ATP-binding" evidence="8">
    <location>
        <begin position="55"/>
        <end position="224"/>
    </location>
</feature>
<dbReference type="OrthoDB" id="434041at2759"/>
<sequence length="1372" mass="153640">MPKRTAHVLEEKWRSNDVIIQEKADFSSFLLSEKVLVGLEKAGFKYPSPIQMEAIPIGRICKDLIVQAKSGTGKTLIFTIIALEMLLETKCPQVLILAPTREVAVQICDVIKAVGSEFDKLKFSSFIGGLPVAEDKPKASECQIAVGTPGRIKQLISLNILKTNAIRLFVIDEADQLLEPSFKSDLNDIFKMLPKEKQVIATSATYPNELKKLAQMYFKEPYHARLNINELCLLGMVHYFFVVPVSKLPVVAYNSKLKALKDILMAVKFSQCLVFCNIISRVDSLCCDIRSWGFSTTYISSAKEQSDRLKAIKCLKKFRCKVLVSSDVTSRGIDAENVDFVVNFDLPHGFEVYLHRVGRAGRYGSKCASVTFIDQSQIDSYKKMQDQGHFKSFLLPDPVPSNLISLKPAEQYVEENKFDKSELCNSNEEQNGEQNSDDCNQNKTDEQETDGYNQLLDEISLNKSIPEKYLDSSNSTLVDSKKLCSSSENIDENSVETDICLNPSESGDSPAEIENSCSSSENIDENAIETGIPLCLSESVDSQVRNEKLSATLSTSLERRNLELNISEDKIKFVNNENKSGLECNDTIIKSTSETNKKIVEETGGETFLGEIISLVIPSQELKPSEPTTEMQPETDLKPSLIMSESVVNDELSELASEGGLKSKKNKNSKAEADNSNVPNINLEQILSVTNFINDYEKDGINIQSPKDNFDLGDNLSTNALPLSTFALNLKSSLNKFYYNVYQELREQLNSNSLVNQRNDSFSLNDDKKIQQEIEGANVHSASNGTSENISNSKYLDDPCETAVTQLKTVHSDNRSILTEFDNSKQLTSESNCELAIEREKSKKDSNSANTNSISNNKVENKSRFSLSKIPIPKGSTKLANNAGSENSRKSLTKSTSKQFLEINNVKNKCENTDEAMSNAGLRKELENNYELSKNKLNSSEETSEHSEKEFKHLEKQTSLHSKQSLEYIDLESASDEAISDSTLNNKLKNKSKLSINNSKNKDAKSVETNINLISGNEVEKKQKPMNKISTEEIKSGATLDTESSSESEDSSENEVEDKQNPINKISAEKIRSGATLDSESSSESESSENAGKQPFIHNKTKSKPTTFNETDSDSFPKLMSTGSSSIIFKREEMSDYSNSDSSSDDEMQFELLEKAFRDLKKKRGKHAEARNEKIKSYLHEIEKLKLSSREPSVAKTSMSFRSSSRGGHQKKHKPKDESATYSSEIFNAKSQMCCQPEFSRKVTKPIQKSQTRPSSRLQNQYEAHPRLNQPYSQYGQPQPLYNQSVPRFSQPRLQYAQPSPQYIQPNPQQFLPSPQFIRPSSQHTQLGSQYVQPGSLYTQFDYGPRFMSTSMQNPHIPSRSHHSSCFSSRRS</sequence>